<reference evidence="9" key="5">
    <citation type="submission" date="2025-09" db="UniProtKB">
        <authorList>
            <consortium name="Ensembl"/>
        </authorList>
    </citation>
    <scope>IDENTIFICATION</scope>
</reference>
<dbReference type="GO" id="GO:0005634">
    <property type="term" value="C:nucleus"/>
    <property type="evidence" value="ECO:0007669"/>
    <property type="project" value="UniProtKB-SubCell"/>
</dbReference>
<organism evidence="9 10">
    <name type="scientific">Callorhinchus milii</name>
    <name type="common">Ghost shark</name>
    <dbReference type="NCBI Taxonomy" id="7868"/>
    <lineage>
        <taxon>Eukaryota</taxon>
        <taxon>Metazoa</taxon>
        <taxon>Chordata</taxon>
        <taxon>Craniata</taxon>
        <taxon>Vertebrata</taxon>
        <taxon>Chondrichthyes</taxon>
        <taxon>Holocephali</taxon>
        <taxon>Chimaeriformes</taxon>
        <taxon>Callorhinchidae</taxon>
        <taxon>Callorhinchus</taxon>
    </lineage>
</organism>
<dbReference type="GO" id="GO:0010629">
    <property type="term" value="P:negative regulation of gene expression"/>
    <property type="evidence" value="ECO:0007669"/>
    <property type="project" value="TreeGrafter"/>
</dbReference>
<dbReference type="GeneTree" id="ENSGT00940000154311"/>
<dbReference type="GO" id="GO:0003950">
    <property type="term" value="F:NAD+ poly-ADP-ribosyltransferase activity"/>
    <property type="evidence" value="ECO:0007669"/>
    <property type="project" value="UniProtKB-UniRule"/>
</dbReference>
<evidence type="ECO:0000256" key="6">
    <source>
        <dbReference type="ARBA" id="ARBA00024347"/>
    </source>
</evidence>
<dbReference type="GO" id="GO:0005737">
    <property type="term" value="C:cytoplasm"/>
    <property type="evidence" value="ECO:0007669"/>
    <property type="project" value="TreeGrafter"/>
</dbReference>
<dbReference type="GO" id="GO:1990404">
    <property type="term" value="F:NAD+-protein mono-ADP-ribosyltransferase activity"/>
    <property type="evidence" value="ECO:0007669"/>
    <property type="project" value="TreeGrafter"/>
</dbReference>
<evidence type="ECO:0000313" key="10">
    <source>
        <dbReference type="Proteomes" id="UP000314986"/>
    </source>
</evidence>
<keyword evidence="4 7" id="KW-0520">NAD</keyword>
<evidence type="ECO:0000256" key="3">
    <source>
        <dbReference type="ARBA" id="ARBA00022679"/>
    </source>
</evidence>
<comment type="subcellular location">
    <subcellularLocation>
        <location evidence="1">Nucleus</location>
    </subcellularLocation>
</comment>
<keyword evidence="5" id="KW-0539">Nucleus</keyword>
<accession>A0A4W3I5S6</accession>
<keyword evidence="2 7" id="KW-0328">Glycosyltransferase</keyword>
<evidence type="ECO:0000256" key="7">
    <source>
        <dbReference type="RuleBase" id="RU362114"/>
    </source>
</evidence>
<dbReference type="InterPro" id="IPR052056">
    <property type="entry name" value="Mono-ARTD/PARP"/>
</dbReference>
<evidence type="ECO:0000256" key="1">
    <source>
        <dbReference type="ARBA" id="ARBA00004123"/>
    </source>
</evidence>
<dbReference type="PANTHER" id="PTHR14453">
    <property type="entry name" value="PARP/ZINC FINGER CCCH TYPE DOMAIN CONTAINING PROTEIN"/>
    <property type="match status" value="1"/>
</dbReference>
<name>A0A4W3I5S6_CALMI</name>
<dbReference type="InParanoid" id="A0A4W3I5S6"/>
<dbReference type="GO" id="GO:0003714">
    <property type="term" value="F:transcription corepressor activity"/>
    <property type="evidence" value="ECO:0007669"/>
    <property type="project" value="TreeGrafter"/>
</dbReference>
<sequence length="235" mass="26635">MLFYRRTKHKIIIKLLPFGIVLLGISPEQLLKSVHLPFGVSKYAPSKLDSHERSGVSGSSPAVWLRRIQQSEFRTSCQNIAVDIIQIDRIQNLKLWESYSVKKKAVDRKYPNVVNERTLFHGTTCEIAEQVKKLGFNRSFCGRNATLYGKGTYFAKNAQYSCNDTYSRPSDQGNKYMFQAQVITGKLSWGTRGHPKALNIRYLDLTYRLESGGVKGSGRIVTEVVVEEEGFEMGT</sequence>
<dbReference type="InterPro" id="IPR012317">
    <property type="entry name" value="Poly(ADP-ribose)pol_cat_dom"/>
</dbReference>
<dbReference type="Pfam" id="PF00644">
    <property type="entry name" value="PARP"/>
    <property type="match status" value="1"/>
</dbReference>
<dbReference type="PANTHER" id="PTHR14453:SF101">
    <property type="entry name" value="POLY [ADP-RIBOSE] POLYMERASE"/>
    <property type="match status" value="1"/>
</dbReference>
<dbReference type="Ensembl" id="ENSCMIT00000023200.1">
    <property type="protein sequence ID" value="ENSCMIP00000022811.1"/>
    <property type="gene ID" value="ENSCMIG00000010244.1"/>
</dbReference>
<dbReference type="Proteomes" id="UP000314986">
    <property type="component" value="Unassembled WGS sequence"/>
</dbReference>
<dbReference type="EC" id="2.4.2.-" evidence="7"/>
<keyword evidence="10" id="KW-1185">Reference proteome</keyword>
<reference evidence="9" key="4">
    <citation type="submission" date="2025-08" db="UniProtKB">
        <authorList>
            <consortium name="Ensembl"/>
        </authorList>
    </citation>
    <scope>IDENTIFICATION</scope>
</reference>
<dbReference type="SUPFAM" id="SSF56399">
    <property type="entry name" value="ADP-ribosylation"/>
    <property type="match status" value="1"/>
</dbReference>
<evidence type="ECO:0000259" key="8">
    <source>
        <dbReference type="PROSITE" id="PS51059"/>
    </source>
</evidence>
<evidence type="ECO:0000256" key="4">
    <source>
        <dbReference type="ARBA" id="ARBA00023027"/>
    </source>
</evidence>
<evidence type="ECO:0000313" key="9">
    <source>
        <dbReference type="Ensembl" id="ENSCMIP00000022811.1"/>
    </source>
</evidence>
<keyword evidence="3 7" id="KW-0808">Transferase</keyword>
<feature type="domain" description="PARP catalytic" evidence="8">
    <location>
        <begin position="42"/>
        <end position="235"/>
    </location>
</feature>
<dbReference type="PROSITE" id="PS51059">
    <property type="entry name" value="PARP_CATALYTIC"/>
    <property type="match status" value="1"/>
</dbReference>
<evidence type="ECO:0000256" key="5">
    <source>
        <dbReference type="ARBA" id="ARBA00023242"/>
    </source>
</evidence>
<reference evidence="10" key="2">
    <citation type="journal article" date="2007" name="PLoS Biol.">
        <title>Survey sequencing and comparative analysis of the elephant shark (Callorhinchus milii) genome.</title>
        <authorList>
            <person name="Venkatesh B."/>
            <person name="Kirkness E.F."/>
            <person name="Loh Y.H."/>
            <person name="Halpern A.L."/>
            <person name="Lee A.P."/>
            <person name="Johnson J."/>
            <person name="Dandona N."/>
            <person name="Viswanathan L.D."/>
            <person name="Tay A."/>
            <person name="Venter J.C."/>
            <person name="Strausberg R.L."/>
            <person name="Brenner S."/>
        </authorList>
    </citation>
    <scope>NUCLEOTIDE SEQUENCE [LARGE SCALE GENOMIC DNA]</scope>
</reference>
<reference evidence="10" key="1">
    <citation type="journal article" date="2006" name="Science">
        <title>Ancient noncoding elements conserved in the human genome.</title>
        <authorList>
            <person name="Venkatesh B."/>
            <person name="Kirkness E.F."/>
            <person name="Loh Y.H."/>
            <person name="Halpern A.L."/>
            <person name="Lee A.P."/>
            <person name="Johnson J."/>
            <person name="Dandona N."/>
            <person name="Viswanathan L.D."/>
            <person name="Tay A."/>
            <person name="Venter J.C."/>
            <person name="Strausberg R.L."/>
            <person name="Brenner S."/>
        </authorList>
    </citation>
    <scope>NUCLEOTIDE SEQUENCE [LARGE SCALE GENOMIC DNA]</scope>
</reference>
<reference evidence="10" key="3">
    <citation type="journal article" date="2014" name="Nature">
        <title>Elephant shark genome provides unique insights into gnathostome evolution.</title>
        <authorList>
            <consortium name="International Elephant Shark Genome Sequencing Consortium"/>
            <person name="Venkatesh B."/>
            <person name="Lee A.P."/>
            <person name="Ravi V."/>
            <person name="Maurya A.K."/>
            <person name="Lian M.M."/>
            <person name="Swann J.B."/>
            <person name="Ohta Y."/>
            <person name="Flajnik M.F."/>
            <person name="Sutoh Y."/>
            <person name="Kasahara M."/>
            <person name="Hoon S."/>
            <person name="Gangu V."/>
            <person name="Roy S.W."/>
            <person name="Irimia M."/>
            <person name="Korzh V."/>
            <person name="Kondrychyn I."/>
            <person name="Lim Z.W."/>
            <person name="Tay B.H."/>
            <person name="Tohari S."/>
            <person name="Kong K.W."/>
            <person name="Ho S."/>
            <person name="Lorente-Galdos B."/>
            <person name="Quilez J."/>
            <person name="Marques-Bonet T."/>
            <person name="Raney B.J."/>
            <person name="Ingham P.W."/>
            <person name="Tay A."/>
            <person name="Hillier L.W."/>
            <person name="Minx P."/>
            <person name="Boehm T."/>
            <person name="Wilson R.K."/>
            <person name="Brenner S."/>
            <person name="Warren W.C."/>
        </authorList>
    </citation>
    <scope>NUCLEOTIDE SEQUENCE [LARGE SCALE GENOMIC DNA]</scope>
</reference>
<dbReference type="AlphaFoldDB" id="A0A4W3I5S6"/>
<proteinExistence type="inferred from homology"/>
<comment type="similarity">
    <text evidence="6">Belongs to the ARTD/PARP family.</text>
</comment>
<protein>
    <recommendedName>
        <fullName evidence="7">Poly [ADP-ribose] polymerase</fullName>
        <shortName evidence="7">PARP</shortName>
        <ecNumber evidence="7">2.4.2.-</ecNumber>
    </recommendedName>
</protein>
<dbReference type="Gene3D" id="3.90.228.10">
    <property type="match status" value="1"/>
</dbReference>
<dbReference type="GO" id="GO:0070212">
    <property type="term" value="P:protein poly-ADP-ribosylation"/>
    <property type="evidence" value="ECO:0007669"/>
    <property type="project" value="TreeGrafter"/>
</dbReference>
<evidence type="ECO:0000256" key="2">
    <source>
        <dbReference type="ARBA" id="ARBA00022676"/>
    </source>
</evidence>